<organism evidence="22 23">
    <name type="scientific">Ataeniobius toweri</name>
    <dbReference type="NCBI Taxonomy" id="208326"/>
    <lineage>
        <taxon>Eukaryota</taxon>
        <taxon>Metazoa</taxon>
        <taxon>Chordata</taxon>
        <taxon>Craniata</taxon>
        <taxon>Vertebrata</taxon>
        <taxon>Euteleostomi</taxon>
        <taxon>Actinopterygii</taxon>
        <taxon>Neopterygii</taxon>
        <taxon>Teleostei</taxon>
        <taxon>Neoteleostei</taxon>
        <taxon>Acanthomorphata</taxon>
        <taxon>Ovalentaria</taxon>
        <taxon>Atherinomorphae</taxon>
        <taxon>Cyprinodontiformes</taxon>
        <taxon>Goodeidae</taxon>
        <taxon>Ataeniobius</taxon>
    </lineage>
</organism>
<feature type="region of interest" description="Disordered" evidence="20">
    <location>
        <begin position="234"/>
        <end position="267"/>
    </location>
</feature>
<dbReference type="InterPro" id="IPR036961">
    <property type="entry name" value="Kinesin_motor_dom_sf"/>
</dbReference>
<proteinExistence type="inferred from homology"/>
<feature type="region of interest" description="Disordered" evidence="20">
    <location>
        <begin position="291"/>
        <end position="346"/>
    </location>
</feature>
<evidence type="ECO:0000256" key="2">
    <source>
        <dbReference type="ARBA" id="ARBA00004245"/>
    </source>
</evidence>
<accession>A0ABU7BMS0</accession>
<evidence type="ECO:0000313" key="23">
    <source>
        <dbReference type="Proteomes" id="UP001345963"/>
    </source>
</evidence>
<dbReference type="SMART" id="SM00129">
    <property type="entry name" value="KISc"/>
    <property type="match status" value="1"/>
</dbReference>
<dbReference type="PANTHER" id="PTHR47971">
    <property type="entry name" value="KINESIN-RELATED PROTEIN 6"/>
    <property type="match status" value="1"/>
</dbReference>
<dbReference type="Gene3D" id="3.40.850.10">
    <property type="entry name" value="Kinesin motor domain"/>
    <property type="match status" value="1"/>
</dbReference>
<keyword evidence="10" id="KW-0159">Chromosome partition</keyword>
<keyword evidence="9" id="KW-0498">Mitosis</keyword>
<evidence type="ECO:0000256" key="5">
    <source>
        <dbReference type="ARBA" id="ARBA00022490"/>
    </source>
</evidence>
<dbReference type="PROSITE" id="PS00411">
    <property type="entry name" value="KINESIN_MOTOR_1"/>
    <property type="match status" value="1"/>
</dbReference>
<evidence type="ECO:0000256" key="16">
    <source>
        <dbReference type="ARBA" id="ARBA00023306"/>
    </source>
</evidence>
<evidence type="ECO:0000259" key="21">
    <source>
        <dbReference type="PROSITE" id="PS50067"/>
    </source>
</evidence>
<evidence type="ECO:0000256" key="14">
    <source>
        <dbReference type="ARBA" id="ARBA00023212"/>
    </source>
</evidence>
<keyword evidence="17" id="KW-0137">Centromere</keyword>
<dbReference type="EMBL" id="JAHUTI010059780">
    <property type="protein sequence ID" value="MED6251375.1"/>
    <property type="molecule type" value="Genomic_DNA"/>
</dbReference>
<dbReference type="CDD" id="cd01367">
    <property type="entry name" value="KISc_KIF2_like"/>
    <property type="match status" value="1"/>
</dbReference>
<dbReference type="PANTHER" id="PTHR47971:SF25">
    <property type="entry name" value="KINESIN-LIKE PROTEIN KIF2C"/>
    <property type="match status" value="1"/>
</dbReference>
<evidence type="ECO:0000256" key="19">
    <source>
        <dbReference type="RuleBase" id="RU000394"/>
    </source>
</evidence>
<keyword evidence="6" id="KW-0132">Cell division</keyword>
<evidence type="ECO:0000256" key="3">
    <source>
        <dbReference type="ARBA" id="ARBA00004629"/>
    </source>
</evidence>
<evidence type="ECO:0000256" key="15">
    <source>
        <dbReference type="ARBA" id="ARBA00023242"/>
    </source>
</evidence>
<dbReference type="InterPro" id="IPR027417">
    <property type="entry name" value="P-loop_NTPase"/>
</dbReference>
<comment type="similarity">
    <text evidence="18 19">Belongs to the TRAFAC class myosin-kinesin ATPase superfamily. Kinesin family.</text>
</comment>
<feature type="domain" description="Kinesin motor" evidence="21">
    <location>
        <begin position="377"/>
        <end position="710"/>
    </location>
</feature>
<dbReference type="InterPro" id="IPR019821">
    <property type="entry name" value="Kinesin_motor_CS"/>
</dbReference>
<dbReference type="Proteomes" id="UP001345963">
    <property type="component" value="Unassembled WGS sequence"/>
</dbReference>
<dbReference type="InterPro" id="IPR027640">
    <property type="entry name" value="Kinesin-like_fam"/>
</dbReference>
<evidence type="ECO:0000256" key="7">
    <source>
        <dbReference type="ARBA" id="ARBA00022701"/>
    </source>
</evidence>
<dbReference type="Pfam" id="PF22923">
    <property type="entry name" value="KIF2A-like_1st"/>
    <property type="match status" value="1"/>
</dbReference>
<evidence type="ECO:0000313" key="22">
    <source>
        <dbReference type="EMBL" id="MED6251375.1"/>
    </source>
</evidence>
<keyword evidence="15" id="KW-0539">Nucleus</keyword>
<evidence type="ECO:0000256" key="20">
    <source>
        <dbReference type="SAM" id="MobiDB-lite"/>
    </source>
</evidence>
<evidence type="ECO:0000256" key="11">
    <source>
        <dbReference type="ARBA" id="ARBA00022838"/>
    </source>
</evidence>
<keyword evidence="23" id="KW-1185">Reference proteome</keyword>
<protein>
    <recommendedName>
        <fullName evidence="19">Kinesin-like protein</fullName>
    </recommendedName>
</protein>
<dbReference type="SUPFAM" id="SSF52540">
    <property type="entry name" value="P-loop containing nucleoside triphosphate hydrolases"/>
    <property type="match status" value="1"/>
</dbReference>
<feature type="compositionally biased region" description="Polar residues" evidence="20">
    <location>
        <begin position="242"/>
        <end position="252"/>
    </location>
</feature>
<dbReference type="Pfam" id="PF00225">
    <property type="entry name" value="Kinesin"/>
    <property type="match status" value="1"/>
</dbReference>
<keyword evidence="4" id="KW-0158">Chromosome</keyword>
<keyword evidence="13" id="KW-0175">Coiled coil</keyword>
<dbReference type="InterPro" id="IPR054473">
    <property type="entry name" value="KIF2A-like_N"/>
</dbReference>
<evidence type="ECO:0000256" key="13">
    <source>
        <dbReference type="ARBA" id="ARBA00023054"/>
    </source>
</evidence>
<evidence type="ECO:0000256" key="6">
    <source>
        <dbReference type="ARBA" id="ARBA00022618"/>
    </source>
</evidence>
<keyword evidence="7 19" id="KW-0493">Microtubule</keyword>
<name>A0ABU7BMS0_9TELE</name>
<dbReference type="PROSITE" id="PS50067">
    <property type="entry name" value="KINESIN_MOTOR_2"/>
    <property type="match status" value="1"/>
</dbReference>
<sequence length="810" mass="90222">MPEPPQLAPLDVEEPLLLCIKRRRSSGCTPSPSRMAELLTLSLRECTTTLWRIECSFQLLVSQSRSFGRDPKFMAIDMSQSGSRRVGNDASLNLWRCRVLSQPEESKMEKNLSKLLVGLSVQISRSDGRIHSAIVKSVDAFKSTAMVEWQERKMCRGKEIEMSELCHLNPELLDHVNAATKAAEMPTAVPNKKYEGRLRSSRIPAPPSSSAPAGENDEESVALRPQARQTCFFQPQAPVLPSVSTLGTSPENPETICPEMNPSSASSVAPIHLRRGNEAKPSQPMPLLREAVKENEPERMPPLPSAKSRRKSVAPQESNRSNKRVSSVMKPFDTQPKKGKFGESSRPNQKFYEMIQDFRETLEITPLTTTDPIEPYKICVCVRKRPLNKQEINKKEIDVVSVPGRGALLVHEPKQKVDLTKYLENQVFHFDYSFDENATNELVYKFTAKPLVLSIFQGCMATCFAYGQTGSGKTHTMGGDFTGRQQNSAKGIYALAAQDVFTHLNHRKYANLDLCIYVSFFEIYNGKVYDLLNKKAKLRVLEDDRQQVQVVGLEEVCVSSADDVIKIIQIGSACRTSGQTSANANSSRSHAVLQIVLRRSDRAATLHGKFSLVDLAGNERGTDVSSNDRSTLVETAEINRSLLALKECIRSLGRNSDHIPFRMSTLTKVLRDSFIGEKSRTCMIAMVSPGMASCEYTMNTLRYADRVKELNAGSKAIEAQKEKEPINSSSEEDTAVDTSVLDAISQVAELEENVYAELKRATELVKEMDNISYSIEDGLPDLVDHSRKLLDSVLALQSAVEKERVARLNH</sequence>
<evidence type="ECO:0000256" key="17">
    <source>
        <dbReference type="ARBA" id="ARBA00023328"/>
    </source>
</evidence>
<keyword evidence="5" id="KW-0963">Cytoplasm</keyword>
<keyword evidence="8 18" id="KW-0547">Nucleotide-binding</keyword>
<keyword evidence="11" id="KW-0995">Kinetochore</keyword>
<keyword evidence="18 19" id="KW-0505">Motor protein</keyword>
<keyword evidence="14" id="KW-0206">Cytoskeleton</keyword>
<dbReference type="InterPro" id="IPR001752">
    <property type="entry name" value="Kinesin_motor_dom"/>
</dbReference>
<feature type="binding site" evidence="18">
    <location>
        <begin position="467"/>
        <end position="474"/>
    </location>
    <ligand>
        <name>ATP</name>
        <dbReference type="ChEBI" id="CHEBI:30616"/>
    </ligand>
</feature>
<evidence type="ECO:0000256" key="1">
    <source>
        <dbReference type="ARBA" id="ARBA00004123"/>
    </source>
</evidence>
<evidence type="ECO:0000256" key="4">
    <source>
        <dbReference type="ARBA" id="ARBA00022454"/>
    </source>
</evidence>
<gene>
    <name evidence="22" type="ORF">ATANTOWER_029626</name>
</gene>
<evidence type="ECO:0000256" key="18">
    <source>
        <dbReference type="PROSITE-ProRule" id="PRU00283"/>
    </source>
</evidence>
<keyword evidence="16" id="KW-0131">Cell cycle</keyword>
<comment type="subcellular location">
    <subcellularLocation>
        <location evidence="3">Chromosome</location>
        <location evidence="3">Centromere</location>
        <location evidence="3">Kinetochore</location>
    </subcellularLocation>
    <subcellularLocation>
        <location evidence="2">Cytoplasm</location>
        <location evidence="2">Cytoskeleton</location>
    </subcellularLocation>
    <subcellularLocation>
        <location evidence="1">Nucleus</location>
    </subcellularLocation>
</comment>
<evidence type="ECO:0000256" key="12">
    <source>
        <dbReference type="ARBA" id="ARBA00022840"/>
    </source>
</evidence>
<evidence type="ECO:0000256" key="8">
    <source>
        <dbReference type="ARBA" id="ARBA00022741"/>
    </source>
</evidence>
<feature type="region of interest" description="Disordered" evidence="20">
    <location>
        <begin position="187"/>
        <end position="222"/>
    </location>
</feature>
<reference evidence="22 23" key="1">
    <citation type="submission" date="2021-07" db="EMBL/GenBank/DDBJ databases">
        <authorList>
            <person name="Palmer J.M."/>
        </authorList>
    </citation>
    <scope>NUCLEOTIDE SEQUENCE [LARGE SCALE GENOMIC DNA]</scope>
    <source>
        <strain evidence="22 23">AT_MEX2019</strain>
        <tissue evidence="22">Muscle</tissue>
    </source>
</reference>
<dbReference type="PRINTS" id="PR00380">
    <property type="entry name" value="KINESINHEAVY"/>
</dbReference>
<comment type="caution">
    <text evidence="22">The sequence shown here is derived from an EMBL/GenBank/DDBJ whole genome shotgun (WGS) entry which is preliminary data.</text>
</comment>
<evidence type="ECO:0000256" key="9">
    <source>
        <dbReference type="ARBA" id="ARBA00022776"/>
    </source>
</evidence>
<keyword evidence="12 18" id="KW-0067">ATP-binding</keyword>
<evidence type="ECO:0000256" key="10">
    <source>
        <dbReference type="ARBA" id="ARBA00022829"/>
    </source>
</evidence>